<protein>
    <submittedName>
        <fullName evidence="1">Uncharacterized protein</fullName>
    </submittedName>
</protein>
<dbReference type="OrthoDB" id="4630416at2759"/>
<organism evidence="1 2">
    <name type="scientific">Aspergillus cristatus</name>
    <name type="common">Chinese Fuzhuan brick tea-fermentation fungus</name>
    <name type="synonym">Eurotium cristatum</name>
    <dbReference type="NCBI Taxonomy" id="573508"/>
    <lineage>
        <taxon>Eukaryota</taxon>
        <taxon>Fungi</taxon>
        <taxon>Dikarya</taxon>
        <taxon>Ascomycota</taxon>
        <taxon>Pezizomycotina</taxon>
        <taxon>Eurotiomycetes</taxon>
        <taxon>Eurotiomycetidae</taxon>
        <taxon>Eurotiales</taxon>
        <taxon>Aspergillaceae</taxon>
        <taxon>Aspergillus</taxon>
        <taxon>Aspergillus subgen. Aspergillus</taxon>
    </lineage>
</organism>
<accession>A0A1E3B9H7</accession>
<dbReference type="STRING" id="573508.A0A1E3B9H7"/>
<dbReference type="EMBL" id="JXNT01000008">
    <property type="protein sequence ID" value="ODM17597.1"/>
    <property type="molecule type" value="Genomic_DNA"/>
</dbReference>
<sequence>MRDDPGTADIISKPEAVKSGAYAHGDNGLALNGVPRASLVDLKPLFGVFPSRAQVKLATKVWVMAQLQLYGIPFKKSDIALDLKIALRTAVNEGFCDSLPPSTAALEARLSQQFRQRVDVYNEAALKRRAEIFSRLESPTEEAAYDPDLFLAKYFLTADKAKQKDSLFLKYCRPGLTKAVRKISGLTIREPRGRVVYRDVSVVVRWEESFERAIDDLFAKISNHDQPFVVPTVEANFDIHHFMAKYFLDGLGGKPDPKKTPEPITLYSFLENEWEVRAAFASIPGLQI</sequence>
<proteinExistence type="predicted"/>
<name>A0A1E3B9H7_ASPCR</name>
<dbReference type="VEuPathDB" id="FungiDB:SI65_07272"/>
<dbReference type="Proteomes" id="UP000094569">
    <property type="component" value="Unassembled WGS sequence"/>
</dbReference>
<reference evidence="1 2" key="1">
    <citation type="journal article" date="2016" name="BMC Genomics">
        <title>Comparative genomic and transcriptomic analyses of the Fuzhuan brick tea-fermentation fungus Aspergillus cristatus.</title>
        <authorList>
            <person name="Ge Y."/>
            <person name="Wang Y."/>
            <person name="Liu Y."/>
            <person name="Tan Y."/>
            <person name="Ren X."/>
            <person name="Zhang X."/>
            <person name="Hyde K.D."/>
            <person name="Liu Y."/>
            <person name="Liu Z."/>
        </authorList>
    </citation>
    <scope>NUCLEOTIDE SEQUENCE [LARGE SCALE GENOMIC DNA]</scope>
    <source>
        <strain evidence="1 2">GZAAS20.1005</strain>
    </source>
</reference>
<comment type="caution">
    <text evidence="1">The sequence shown here is derived from an EMBL/GenBank/DDBJ whole genome shotgun (WGS) entry which is preliminary data.</text>
</comment>
<gene>
    <name evidence="1" type="ORF">SI65_07272</name>
</gene>
<evidence type="ECO:0000313" key="2">
    <source>
        <dbReference type="Proteomes" id="UP000094569"/>
    </source>
</evidence>
<dbReference type="AlphaFoldDB" id="A0A1E3B9H7"/>
<keyword evidence="2" id="KW-1185">Reference proteome</keyword>
<evidence type="ECO:0000313" key="1">
    <source>
        <dbReference type="EMBL" id="ODM17597.1"/>
    </source>
</evidence>